<feature type="transmembrane region" description="Helical" evidence="1">
    <location>
        <begin position="195"/>
        <end position="213"/>
    </location>
</feature>
<feature type="transmembrane region" description="Helical" evidence="1">
    <location>
        <begin position="414"/>
        <end position="433"/>
    </location>
</feature>
<accession>A0A5M6DEY6</accession>
<protein>
    <submittedName>
        <fullName evidence="2">O-antigen ligase domain-containing protein</fullName>
    </submittedName>
</protein>
<sequence length="466" mass="51408">MSLLVPLAMFGWIPVILCLYAVLRPRLATGIAFAAGWCFLPMAAYELPGLPDYSKMFATSAGALLGLAAFHPATLMRFRFGWIDLPILVWCVCPMFSSLTNGLGAYDGLAATVHQTILWGLPYFIGRTVYRKPEHLVPLAVAVLMCGIVYAPLCLWEARMSPQLHLQVFGFRQHVFGQSVRFGGYRPMVFMQHGLQVALWIASCFVLAFAGWRCGGIRRWRGYPVWPVVIALGVTLVMCRSLGAWTLAFAAVAGLYWVNLRRAVWPLVLLTLLVPGYMFARSTGLFSGRSLVRFVAEVISEDKADSLEFRLENEEMLIAKAWQRPVFGWGGWGRNRVQDDEGNDLSVTDGLWIIVFGTNGLVGLSALYGMLILGPIRMIRRCHPKQLKANPEMAIALGVAVVCVINAIDSLPNAMVIPVFTMATGAVTSASLVRKTKRRTVPGVVQATAETNHVWPHAHSTSQPTR</sequence>
<feature type="transmembrane region" description="Helical" evidence="1">
    <location>
        <begin position="351"/>
        <end position="373"/>
    </location>
</feature>
<proteinExistence type="predicted"/>
<keyword evidence="1" id="KW-1133">Transmembrane helix</keyword>
<feature type="transmembrane region" description="Helical" evidence="1">
    <location>
        <begin position="263"/>
        <end position="280"/>
    </location>
</feature>
<feature type="transmembrane region" description="Helical" evidence="1">
    <location>
        <begin position="53"/>
        <end position="70"/>
    </location>
</feature>
<keyword evidence="1" id="KW-0472">Membrane</keyword>
<organism evidence="2 3">
    <name type="scientific">Roseiconus nitratireducens</name>
    <dbReference type="NCBI Taxonomy" id="2605748"/>
    <lineage>
        <taxon>Bacteria</taxon>
        <taxon>Pseudomonadati</taxon>
        <taxon>Planctomycetota</taxon>
        <taxon>Planctomycetia</taxon>
        <taxon>Pirellulales</taxon>
        <taxon>Pirellulaceae</taxon>
        <taxon>Roseiconus</taxon>
    </lineage>
</organism>
<feature type="transmembrane region" description="Helical" evidence="1">
    <location>
        <begin position="30"/>
        <end position="47"/>
    </location>
</feature>
<keyword evidence="2" id="KW-0436">Ligase</keyword>
<evidence type="ECO:0000313" key="2">
    <source>
        <dbReference type="EMBL" id="KAA5546124.1"/>
    </source>
</evidence>
<dbReference type="Proteomes" id="UP000324479">
    <property type="component" value="Unassembled WGS sequence"/>
</dbReference>
<name>A0A5M6DEY6_9BACT</name>
<keyword evidence="3" id="KW-1185">Reference proteome</keyword>
<feature type="transmembrane region" description="Helical" evidence="1">
    <location>
        <begin position="225"/>
        <end position="256"/>
    </location>
</feature>
<evidence type="ECO:0000313" key="3">
    <source>
        <dbReference type="Proteomes" id="UP000324479"/>
    </source>
</evidence>
<feature type="transmembrane region" description="Helical" evidence="1">
    <location>
        <begin position="393"/>
        <end position="408"/>
    </location>
</feature>
<keyword evidence="1" id="KW-0812">Transmembrane</keyword>
<comment type="caution">
    <text evidence="2">The sequence shown here is derived from an EMBL/GenBank/DDBJ whole genome shotgun (WGS) entry which is preliminary data.</text>
</comment>
<dbReference type="AlphaFoldDB" id="A0A5M6DEY6"/>
<reference evidence="2 3" key="1">
    <citation type="submission" date="2019-08" db="EMBL/GenBank/DDBJ databases">
        <authorList>
            <person name="Dhanesh K."/>
            <person name="Kumar G."/>
            <person name="Sasikala C."/>
            <person name="Venkata Ramana C."/>
        </authorList>
    </citation>
    <scope>NUCLEOTIDE SEQUENCE [LARGE SCALE GENOMIC DNA]</scope>
    <source>
        <strain evidence="2 3">JC645</strain>
    </source>
</reference>
<dbReference type="RefSeq" id="WP_150075131.1">
    <property type="nucleotide sequence ID" value="NZ_VWOX01000002.1"/>
</dbReference>
<evidence type="ECO:0000256" key="1">
    <source>
        <dbReference type="SAM" id="Phobius"/>
    </source>
</evidence>
<feature type="transmembrane region" description="Helical" evidence="1">
    <location>
        <begin position="6"/>
        <end position="23"/>
    </location>
</feature>
<dbReference type="GO" id="GO:0016874">
    <property type="term" value="F:ligase activity"/>
    <property type="evidence" value="ECO:0007669"/>
    <property type="project" value="UniProtKB-KW"/>
</dbReference>
<dbReference type="EMBL" id="VWOX01000002">
    <property type="protein sequence ID" value="KAA5546124.1"/>
    <property type="molecule type" value="Genomic_DNA"/>
</dbReference>
<feature type="transmembrane region" description="Helical" evidence="1">
    <location>
        <begin position="136"/>
        <end position="156"/>
    </location>
</feature>
<gene>
    <name evidence="2" type="ORF">FYK55_04300</name>
</gene>